<dbReference type="PROSITE" id="PS50003">
    <property type="entry name" value="PH_DOMAIN"/>
    <property type="match status" value="1"/>
</dbReference>
<evidence type="ECO:0000313" key="2">
    <source>
        <dbReference type="EMBL" id="CDQ99725.1"/>
    </source>
</evidence>
<dbReference type="InterPro" id="IPR011993">
    <property type="entry name" value="PH-like_dom_sf"/>
</dbReference>
<dbReference type="PANTHER" id="PTHR12752:SF4">
    <property type="entry name" value="PLECKSTRIN HOMOLOGY DOMAIN-CONTAINING FAMILY A MEMBER 7"/>
    <property type="match status" value="1"/>
</dbReference>
<proteinExistence type="predicted"/>
<feature type="domain" description="PH" evidence="1">
    <location>
        <begin position="45"/>
        <end position="147"/>
    </location>
</feature>
<name>A0A060ZEX1_ONCMY</name>
<gene>
    <name evidence="2" type="ORF">GSONMT00054228001</name>
</gene>
<dbReference type="SUPFAM" id="SSF50729">
    <property type="entry name" value="PH domain-like"/>
    <property type="match status" value="1"/>
</dbReference>
<reference evidence="2" key="2">
    <citation type="submission" date="2014-03" db="EMBL/GenBank/DDBJ databases">
        <authorList>
            <person name="Genoscope - CEA"/>
        </authorList>
    </citation>
    <scope>NUCLEOTIDE SEQUENCE</scope>
</reference>
<evidence type="ECO:0000313" key="3">
    <source>
        <dbReference type="Proteomes" id="UP000193380"/>
    </source>
</evidence>
<dbReference type="InterPro" id="IPR001849">
    <property type="entry name" value="PH_domain"/>
</dbReference>
<dbReference type="Proteomes" id="UP000193380">
    <property type="component" value="Unassembled WGS sequence"/>
</dbReference>
<organism evidence="2 3">
    <name type="scientific">Oncorhynchus mykiss</name>
    <name type="common">Rainbow trout</name>
    <name type="synonym">Salmo gairdneri</name>
    <dbReference type="NCBI Taxonomy" id="8022"/>
    <lineage>
        <taxon>Eukaryota</taxon>
        <taxon>Metazoa</taxon>
        <taxon>Chordata</taxon>
        <taxon>Craniata</taxon>
        <taxon>Vertebrata</taxon>
        <taxon>Euteleostomi</taxon>
        <taxon>Actinopterygii</taxon>
        <taxon>Neopterygii</taxon>
        <taxon>Teleostei</taxon>
        <taxon>Protacanthopterygii</taxon>
        <taxon>Salmoniformes</taxon>
        <taxon>Salmonidae</taxon>
        <taxon>Salmoninae</taxon>
        <taxon>Oncorhynchus</taxon>
    </lineage>
</organism>
<protein>
    <recommendedName>
        <fullName evidence="1">PH domain-containing protein</fullName>
    </recommendedName>
</protein>
<accession>A0A060ZEX1</accession>
<sequence>MLFVNQYIKETPFITNVFPQGSRSSGKVHSFGKRDQAIKRNPNIPVVVRGWLYKQDSSGMRLWKRKWFVLSDYCLFYYKDSREETVLGSIPLPSYVIAPVEPDDHISRKYAFKRARVGTSSSPSGKYCYQLPRSPTKLHELRNRLDI</sequence>
<reference evidence="2" key="1">
    <citation type="journal article" date="2014" name="Nat. Commun.">
        <title>The rainbow trout genome provides novel insights into evolution after whole-genome duplication in vertebrates.</title>
        <authorList>
            <person name="Berthelot C."/>
            <person name="Brunet F."/>
            <person name="Chalopin D."/>
            <person name="Juanchich A."/>
            <person name="Bernard M."/>
            <person name="Noel B."/>
            <person name="Bento P."/>
            <person name="Da Silva C."/>
            <person name="Labadie K."/>
            <person name="Alberti A."/>
            <person name="Aury J.M."/>
            <person name="Louis A."/>
            <person name="Dehais P."/>
            <person name="Bardou P."/>
            <person name="Montfort J."/>
            <person name="Klopp C."/>
            <person name="Cabau C."/>
            <person name="Gaspin C."/>
            <person name="Thorgaard G.H."/>
            <person name="Boussaha M."/>
            <person name="Quillet E."/>
            <person name="Guyomard R."/>
            <person name="Galiana D."/>
            <person name="Bobe J."/>
            <person name="Volff J.N."/>
            <person name="Genet C."/>
            <person name="Wincker P."/>
            <person name="Jaillon O."/>
            <person name="Roest Crollius H."/>
            <person name="Guiguen Y."/>
        </authorList>
    </citation>
    <scope>NUCLEOTIDE SEQUENCE [LARGE SCALE GENOMIC DNA]</scope>
</reference>
<dbReference type="EMBL" id="FR949542">
    <property type="protein sequence ID" value="CDQ99725.1"/>
    <property type="molecule type" value="Genomic_DNA"/>
</dbReference>
<evidence type="ECO:0000259" key="1">
    <source>
        <dbReference type="PROSITE" id="PS50003"/>
    </source>
</evidence>
<dbReference type="AlphaFoldDB" id="A0A060ZEX1"/>
<dbReference type="PANTHER" id="PTHR12752">
    <property type="entry name" value="PHOSPHOINOSITOL 3-PHOSPHATE-BINDING PROTEIN"/>
    <property type="match status" value="1"/>
</dbReference>
<dbReference type="Gene3D" id="2.30.29.30">
    <property type="entry name" value="Pleckstrin-homology domain (PH domain)/Phosphotyrosine-binding domain (PTB)"/>
    <property type="match status" value="1"/>
</dbReference>
<dbReference type="Pfam" id="PF00169">
    <property type="entry name" value="PH"/>
    <property type="match status" value="1"/>
</dbReference>
<dbReference type="PaxDb" id="8022-A0A060ZEX1"/>